<dbReference type="EMBL" id="JACGWU010000001">
    <property type="protein sequence ID" value="MBA8828304.1"/>
    <property type="molecule type" value="Genomic_DNA"/>
</dbReference>
<dbReference type="RefSeq" id="WP_182483733.1">
    <property type="nucleotide sequence ID" value="NZ_JACGWU010000001.1"/>
</dbReference>
<protein>
    <submittedName>
        <fullName evidence="2">Uncharacterized protein</fullName>
    </submittedName>
</protein>
<organism evidence="2 3">
    <name type="scientific">Alpinimonas psychrophila</name>
    <dbReference type="NCBI Taxonomy" id="748908"/>
    <lineage>
        <taxon>Bacteria</taxon>
        <taxon>Bacillati</taxon>
        <taxon>Actinomycetota</taxon>
        <taxon>Actinomycetes</taxon>
        <taxon>Micrococcales</taxon>
        <taxon>Microbacteriaceae</taxon>
        <taxon>Alpinimonas</taxon>
    </lineage>
</organism>
<sequence>MEAQYEGDDWRSEFLPEELAAIRDRVPTAIHESQDRSARAHTAYNDPDGDQNVYGAGMARGVQKELRALLSDLPSYREAKVPNTRRTLTFVGNTLIFPQRVGKQMPRNFRRVRLSYLPESRRELLAKTSNVKYSDPGLFDIEQILSDDQPASLNDAIDHLEIASPRATLFVPYYSSTPRGVGTIYFAPARLNGLYLEFTDPELFTYQQTPASVEQTNVKLKPVAGFAGGERPRTSVKLRQLPAELERS</sequence>
<comment type="caution">
    <text evidence="2">The sequence shown here is derived from an EMBL/GenBank/DDBJ whole genome shotgun (WGS) entry which is preliminary data.</text>
</comment>
<dbReference type="AlphaFoldDB" id="A0A7W3PMX8"/>
<feature type="region of interest" description="Disordered" evidence="1">
    <location>
        <begin position="30"/>
        <end position="51"/>
    </location>
</feature>
<keyword evidence="3" id="KW-1185">Reference proteome</keyword>
<name>A0A7W3PMX8_9MICO</name>
<evidence type="ECO:0000313" key="3">
    <source>
        <dbReference type="Proteomes" id="UP000524237"/>
    </source>
</evidence>
<evidence type="ECO:0000313" key="2">
    <source>
        <dbReference type="EMBL" id="MBA8828304.1"/>
    </source>
</evidence>
<evidence type="ECO:0000256" key="1">
    <source>
        <dbReference type="SAM" id="MobiDB-lite"/>
    </source>
</evidence>
<gene>
    <name evidence="2" type="ORF">FB555_000375</name>
</gene>
<accession>A0A7W3PMX8</accession>
<proteinExistence type="predicted"/>
<dbReference type="Proteomes" id="UP000524237">
    <property type="component" value="Unassembled WGS sequence"/>
</dbReference>
<reference evidence="2 3" key="1">
    <citation type="submission" date="2020-07" db="EMBL/GenBank/DDBJ databases">
        <title>Sequencing the genomes of 1000 actinobacteria strains.</title>
        <authorList>
            <person name="Klenk H.-P."/>
        </authorList>
    </citation>
    <scope>NUCLEOTIDE SEQUENCE [LARGE SCALE GENOMIC DNA]</scope>
    <source>
        <strain evidence="2 3">DSM 23737</strain>
    </source>
</reference>